<dbReference type="Pfam" id="PF00728">
    <property type="entry name" value="Glyco_hydro_20"/>
    <property type="match status" value="1"/>
</dbReference>
<dbReference type="SUPFAM" id="SSF55545">
    <property type="entry name" value="beta-N-acetylhexosaminidase-like domain"/>
    <property type="match status" value="1"/>
</dbReference>
<gene>
    <name evidence="8" type="ORF">RM780_14455</name>
</gene>
<feature type="region of interest" description="Disordered" evidence="4">
    <location>
        <begin position="29"/>
        <end position="107"/>
    </location>
</feature>
<evidence type="ECO:0000256" key="3">
    <source>
        <dbReference type="ARBA" id="ARBA00023295"/>
    </source>
</evidence>
<dbReference type="PANTHER" id="PTHR43678">
    <property type="entry name" value="PUTATIVE (AFU_ORTHOLOGUE AFUA_2G00640)-RELATED"/>
    <property type="match status" value="1"/>
</dbReference>
<evidence type="ECO:0000256" key="2">
    <source>
        <dbReference type="ARBA" id="ARBA00022801"/>
    </source>
</evidence>
<evidence type="ECO:0000259" key="7">
    <source>
        <dbReference type="Pfam" id="PF02838"/>
    </source>
</evidence>
<dbReference type="InterPro" id="IPR017853">
    <property type="entry name" value="GH"/>
</dbReference>
<feature type="compositionally biased region" description="Low complexity" evidence="4">
    <location>
        <begin position="83"/>
        <end position="95"/>
    </location>
</feature>
<feature type="domain" description="Glycoside hydrolase family 20 catalytic" evidence="6">
    <location>
        <begin position="195"/>
        <end position="522"/>
    </location>
</feature>
<dbReference type="PANTHER" id="PTHR43678:SF1">
    <property type="entry name" value="BETA-N-ACETYLHEXOSAMINIDASE"/>
    <property type="match status" value="1"/>
</dbReference>
<dbReference type="PRINTS" id="PR00738">
    <property type="entry name" value="GLHYDRLASE20"/>
</dbReference>
<evidence type="ECO:0000313" key="9">
    <source>
        <dbReference type="Proteomes" id="UP001183388"/>
    </source>
</evidence>
<organism evidence="8 9">
    <name type="scientific">Streptomyces boetiae</name>
    <dbReference type="NCBI Taxonomy" id="3075541"/>
    <lineage>
        <taxon>Bacteria</taxon>
        <taxon>Bacillati</taxon>
        <taxon>Actinomycetota</taxon>
        <taxon>Actinomycetes</taxon>
        <taxon>Kitasatosporales</taxon>
        <taxon>Streptomycetaceae</taxon>
        <taxon>Streptomyces</taxon>
    </lineage>
</organism>
<dbReference type="InterPro" id="IPR029018">
    <property type="entry name" value="Hex-like_dom2"/>
</dbReference>
<dbReference type="InterPro" id="IPR052764">
    <property type="entry name" value="GH20_Enzymes"/>
</dbReference>
<keyword evidence="5" id="KW-0732">Signal</keyword>
<sequence>MGRTPWRILTLAAAVLALTAAAVVAVAQRSDDSRGASGPAASGPGRATAGPSPSPSLSPEPADLPDGPSGEPATVPAVRSFEAAEGPGWAPGGSARVVADGDGPLDDEADRLAEELDAGRADEGARAGDVELVLDEDADTGREGYRLHVEDHRVTITGSAEAGVFYGTRTVTQAVNARGGLPEGTVNDRPDRPQRGLLLDIARKPFPASWIEDRLREMAGLRLNQLQLHLSDDQGFRVESESHPEVVSEDHLTKEEVRRIVELAESLHITVIPEFDSPGHLGAVLEAHPELRLRRADGGVAEGAIDIGDPAAGELIDELLREYDDLFPSRYWHLGGDEYVAALSRDPEGTYPELAEAARERYGEGATVRDLATAWLNDRAETVREMDRVPQVWNDGMHAGGEVRPDRERQVTYWTGREIGAREPVEYLEGGWQVLNLNSEYLYYVLGEPNEFTYPTGERIYEEWTPDVLRGSRAVPEEFRGADHIPGGRLAVWCDLADAQTTEQVAEGIRLPLAALAQKLWDPGRPRLSWAEFTELTGEVSRR</sequence>
<comment type="caution">
    <text evidence="8">The sequence shown here is derived from an EMBL/GenBank/DDBJ whole genome shotgun (WGS) entry which is preliminary data.</text>
</comment>
<proteinExistence type="inferred from homology"/>
<feature type="signal peptide" evidence="5">
    <location>
        <begin position="1"/>
        <end position="27"/>
    </location>
</feature>
<protein>
    <submittedName>
        <fullName evidence="8">Glycoside hydrolase family 20 protein</fullName>
    </submittedName>
</protein>
<comment type="similarity">
    <text evidence="1">Belongs to the glycosyl hydrolase 20 family.</text>
</comment>
<feature type="domain" description="Beta-hexosaminidase bacterial type N-terminal" evidence="7">
    <location>
        <begin position="72"/>
        <end position="188"/>
    </location>
</feature>
<dbReference type="RefSeq" id="WP_311631102.1">
    <property type="nucleotide sequence ID" value="NZ_JAVREN010000018.1"/>
</dbReference>
<reference evidence="9" key="1">
    <citation type="submission" date="2023-07" db="EMBL/GenBank/DDBJ databases">
        <title>30 novel species of actinomycetes from the DSMZ collection.</title>
        <authorList>
            <person name="Nouioui I."/>
        </authorList>
    </citation>
    <scope>NUCLEOTIDE SEQUENCE [LARGE SCALE GENOMIC DNA]</scope>
    <source>
        <strain evidence="9">DSM 44917</strain>
    </source>
</reference>
<accession>A0ABU2L9J5</accession>
<dbReference type="Gene3D" id="3.30.379.10">
    <property type="entry name" value="Chitobiase/beta-hexosaminidase domain 2-like"/>
    <property type="match status" value="1"/>
</dbReference>
<dbReference type="Gene3D" id="3.20.20.80">
    <property type="entry name" value="Glycosidases"/>
    <property type="match status" value="1"/>
</dbReference>
<keyword evidence="2 8" id="KW-0378">Hydrolase</keyword>
<evidence type="ECO:0000256" key="5">
    <source>
        <dbReference type="SAM" id="SignalP"/>
    </source>
</evidence>
<dbReference type="InterPro" id="IPR025705">
    <property type="entry name" value="Beta_hexosaminidase_sua/sub"/>
</dbReference>
<feature type="compositionally biased region" description="Low complexity" evidence="4">
    <location>
        <begin position="35"/>
        <end position="51"/>
    </location>
</feature>
<evidence type="ECO:0000256" key="4">
    <source>
        <dbReference type="SAM" id="MobiDB-lite"/>
    </source>
</evidence>
<dbReference type="InterPro" id="IPR015882">
    <property type="entry name" value="HEX_bac_N"/>
</dbReference>
<dbReference type="Proteomes" id="UP001183388">
    <property type="component" value="Unassembled WGS sequence"/>
</dbReference>
<dbReference type="InterPro" id="IPR015883">
    <property type="entry name" value="Glyco_hydro_20_cat"/>
</dbReference>
<feature type="chain" id="PRO_5046196016" evidence="5">
    <location>
        <begin position="28"/>
        <end position="543"/>
    </location>
</feature>
<evidence type="ECO:0000313" key="8">
    <source>
        <dbReference type="EMBL" id="MDT0308156.1"/>
    </source>
</evidence>
<keyword evidence="3" id="KW-0326">Glycosidase</keyword>
<dbReference type="GO" id="GO:0016787">
    <property type="term" value="F:hydrolase activity"/>
    <property type="evidence" value="ECO:0007669"/>
    <property type="project" value="UniProtKB-KW"/>
</dbReference>
<dbReference type="SUPFAM" id="SSF51445">
    <property type="entry name" value="(Trans)glycosidases"/>
    <property type="match status" value="1"/>
</dbReference>
<dbReference type="Pfam" id="PF02838">
    <property type="entry name" value="Glyco_hydro_20b"/>
    <property type="match status" value="1"/>
</dbReference>
<dbReference type="CDD" id="cd06564">
    <property type="entry name" value="GH20_DspB_LnbB-like"/>
    <property type="match status" value="1"/>
</dbReference>
<keyword evidence="9" id="KW-1185">Reference proteome</keyword>
<evidence type="ECO:0000256" key="1">
    <source>
        <dbReference type="ARBA" id="ARBA00006285"/>
    </source>
</evidence>
<evidence type="ECO:0000259" key="6">
    <source>
        <dbReference type="Pfam" id="PF00728"/>
    </source>
</evidence>
<dbReference type="EMBL" id="JAVREN010000018">
    <property type="protein sequence ID" value="MDT0308156.1"/>
    <property type="molecule type" value="Genomic_DNA"/>
</dbReference>
<name>A0ABU2L9J5_9ACTN</name>